<dbReference type="Proteomes" id="UP000230423">
    <property type="component" value="Unassembled WGS sequence"/>
</dbReference>
<evidence type="ECO:0000313" key="1">
    <source>
        <dbReference type="EMBL" id="PIO61198.1"/>
    </source>
</evidence>
<sequence length="27" mass="2845">MGIEASTTIAYASELISHTRVSSCVFA</sequence>
<accession>A0A2G9TTH4</accession>
<gene>
    <name evidence="1" type="ORF">TELCIR_17287</name>
</gene>
<organism evidence="1 2">
    <name type="scientific">Teladorsagia circumcincta</name>
    <name type="common">Brown stomach worm</name>
    <name type="synonym">Ostertagia circumcincta</name>
    <dbReference type="NCBI Taxonomy" id="45464"/>
    <lineage>
        <taxon>Eukaryota</taxon>
        <taxon>Metazoa</taxon>
        <taxon>Ecdysozoa</taxon>
        <taxon>Nematoda</taxon>
        <taxon>Chromadorea</taxon>
        <taxon>Rhabditida</taxon>
        <taxon>Rhabditina</taxon>
        <taxon>Rhabditomorpha</taxon>
        <taxon>Strongyloidea</taxon>
        <taxon>Trichostrongylidae</taxon>
        <taxon>Teladorsagia</taxon>
    </lineage>
</organism>
<dbReference type="EMBL" id="KZ354037">
    <property type="protein sequence ID" value="PIO61198.1"/>
    <property type="molecule type" value="Genomic_DNA"/>
</dbReference>
<proteinExistence type="predicted"/>
<evidence type="ECO:0000313" key="2">
    <source>
        <dbReference type="Proteomes" id="UP000230423"/>
    </source>
</evidence>
<dbReference type="AlphaFoldDB" id="A0A2G9TTH4"/>
<reference evidence="1 2" key="1">
    <citation type="submission" date="2015-09" db="EMBL/GenBank/DDBJ databases">
        <title>Draft genome of the parasitic nematode Teladorsagia circumcincta isolate WARC Sus (inbred).</title>
        <authorList>
            <person name="Mitreva M."/>
        </authorList>
    </citation>
    <scope>NUCLEOTIDE SEQUENCE [LARGE SCALE GENOMIC DNA]</scope>
    <source>
        <strain evidence="1 2">S</strain>
    </source>
</reference>
<keyword evidence="2" id="KW-1185">Reference proteome</keyword>
<name>A0A2G9TTH4_TELCI</name>
<protein>
    <submittedName>
        <fullName evidence="1">Uncharacterized protein</fullName>
    </submittedName>
</protein>